<dbReference type="EMBL" id="LVZK01000001">
    <property type="protein sequence ID" value="OAP86087.1"/>
    <property type="molecule type" value="Genomic_DNA"/>
</dbReference>
<sequence>MATPNADRLRAINDWNPDLIEHTNQTLGKISGRLQTIAEVNRRVAADLGIEGEAAKSASARLDELASSLRRTSTGVDKLVEVQNDFVEGGRQAQDESRAIQANLDSVNSQIDKSKSEARNTPLLGPLIEQAISGQVEQIRDNAHAKIDTHAKEVLATLDARTAAAIGALPKRFAISRIKKAARSAYQREKWAPNKPERQGSSDRRSSGHSSAPSRSATDWRVSAPPASAGTAGSYSDAGSHSASSSAGGMSLQHSHYTTPQSSALVPGSGTAAFHSSGSSSHSSAVFNPLATSAAVGGGAAVAGYKAYQAARAALAAKAAPTSKASSMRSGAAVRATSPSGSGITRGATTAVRAASSATSVGKAVPARGGATGIARPTSAGSTSTGRSGILKGATTAARTASPTSSARGSGITRGATTAVRATSSATSVGKAGSVNEGSGGTANRAGGAARGGLAARSTSSTAARTTGSARGATASGAAGRAGGSAAGRSAGSFGGARSAGMGAAGRTGGSGSTGRSASSRAIAGLTGGRRGKDKREDSRSHPIEETQVSLYEDDKTITFLEAGRREETPSDGVPA</sequence>
<feature type="compositionally biased region" description="Low complexity" evidence="1">
    <location>
        <begin position="442"/>
        <end position="479"/>
    </location>
</feature>
<gene>
    <name evidence="2" type="ORF">A4H34_02615</name>
</gene>
<reference evidence="2 3" key="1">
    <citation type="submission" date="2016-04" db="EMBL/GenBank/DDBJ databases">
        <title>Peptidophaga gingivicola gen. nov., sp. nov., isolated from human subgingival plaque.</title>
        <authorList>
            <person name="Beall C.J."/>
            <person name="Mokrzan E.M."/>
            <person name="Griffen A.L."/>
            <person name="Leys E.J."/>
        </authorList>
    </citation>
    <scope>NUCLEOTIDE SEQUENCE [LARGE SCALE GENOMIC DNA]</scope>
    <source>
        <strain evidence="2 3">BA112</strain>
    </source>
</reference>
<feature type="compositionally biased region" description="Polar residues" evidence="1">
    <location>
        <begin position="252"/>
        <end position="264"/>
    </location>
</feature>
<proteinExistence type="predicted"/>
<evidence type="ECO:0000313" key="2">
    <source>
        <dbReference type="EMBL" id="OAP86087.1"/>
    </source>
</evidence>
<name>A0A179B313_9ACTO</name>
<feature type="compositionally biased region" description="Basic and acidic residues" evidence="1">
    <location>
        <begin position="534"/>
        <end position="545"/>
    </location>
</feature>
<feature type="compositionally biased region" description="Basic and acidic residues" evidence="1">
    <location>
        <begin position="553"/>
        <end position="569"/>
    </location>
</feature>
<dbReference type="RefSeq" id="WP_064230977.1">
    <property type="nucleotide sequence ID" value="NZ_LVZK01000001.1"/>
</dbReference>
<feature type="region of interest" description="Disordered" evidence="1">
    <location>
        <begin position="184"/>
        <end position="284"/>
    </location>
</feature>
<feature type="compositionally biased region" description="Low complexity" evidence="1">
    <location>
        <begin position="514"/>
        <end position="525"/>
    </location>
</feature>
<feature type="compositionally biased region" description="Low complexity" evidence="1">
    <location>
        <begin position="268"/>
        <end position="284"/>
    </location>
</feature>
<accession>A0A179B313</accession>
<dbReference type="AlphaFoldDB" id="A0A179B313"/>
<feature type="compositionally biased region" description="Basic and acidic residues" evidence="1">
    <location>
        <begin position="186"/>
        <end position="206"/>
    </location>
</feature>
<feature type="compositionally biased region" description="Low complexity" evidence="1">
    <location>
        <begin position="378"/>
        <end position="430"/>
    </location>
</feature>
<comment type="caution">
    <text evidence="2">The sequence shown here is derived from an EMBL/GenBank/DDBJ whole genome shotgun (WGS) entry which is preliminary data.</text>
</comment>
<feature type="compositionally biased region" description="Low complexity" evidence="1">
    <location>
        <begin position="487"/>
        <end position="502"/>
    </location>
</feature>
<evidence type="ECO:0000313" key="3">
    <source>
        <dbReference type="Proteomes" id="UP000078368"/>
    </source>
</evidence>
<evidence type="ECO:0000256" key="1">
    <source>
        <dbReference type="SAM" id="MobiDB-lite"/>
    </source>
</evidence>
<dbReference type="Proteomes" id="UP000078368">
    <property type="component" value="Unassembled WGS sequence"/>
</dbReference>
<feature type="compositionally biased region" description="Low complexity" evidence="1">
    <location>
        <begin position="223"/>
        <end position="251"/>
    </location>
</feature>
<protein>
    <submittedName>
        <fullName evidence="2">Uncharacterized protein</fullName>
    </submittedName>
</protein>
<feature type="compositionally biased region" description="Gly residues" evidence="1">
    <location>
        <begin position="503"/>
        <end position="513"/>
    </location>
</feature>
<feature type="region of interest" description="Disordered" evidence="1">
    <location>
        <begin position="363"/>
        <end position="576"/>
    </location>
</feature>
<organism evidence="2 3">
    <name type="scientific">Peptidiphaga gingivicola</name>
    <dbReference type="NCBI Taxonomy" id="2741497"/>
    <lineage>
        <taxon>Bacteria</taxon>
        <taxon>Bacillati</taxon>
        <taxon>Actinomycetota</taxon>
        <taxon>Actinomycetes</taxon>
        <taxon>Actinomycetales</taxon>
        <taxon>Actinomycetaceae</taxon>
        <taxon>Peptidiphaga</taxon>
    </lineage>
</organism>
<keyword evidence="3" id="KW-1185">Reference proteome</keyword>